<feature type="transmembrane region" description="Helical" evidence="5">
    <location>
        <begin position="69"/>
        <end position="85"/>
    </location>
</feature>
<reference evidence="6 7" key="1">
    <citation type="submission" date="2018-08" db="EMBL/GenBank/DDBJ databases">
        <title>Chitinophaga sp. K20C18050901, a novel bacterium isolated from forest soil.</title>
        <authorList>
            <person name="Wang C."/>
        </authorList>
    </citation>
    <scope>NUCLEOTIDE SEQUENCE [LARGE SCALE GENOMIC DNA]</scope>
    <source>
        <strain evidence="6 7">K20C18050901</strain>
    </source>
</reference>
<evidence type="ECO:0000256" key="5">
    <source>
        <dbReference type="SAM" id="Phobius"/>
    </source>
</evidence>
<evidence type="ECO:0000256" key="1">
    <source>
        <dbReference type="ARBA" id="ARBA00004141"/>
    </source>
</evidence>
<keyword evidence="2 5" id="KW-0812">Transmembrane</keyword>
<keyword evidence="3 5" id="KW-1133">Transmembrane helix</keyword>
<evidence type="ECO:0000313" key="7">
    <source>
        <dbReference type="Proteomes" id="UP000261174"/>
    </source>
</evidence>
<dbReference type="InterPro" id="IPR032808">
    <property type="entry name" value="DoxX"/>
</dbReference>
<evidence type="ECO:0000313" key="6">
    <source>
        <dbReference type="EMBL" id="RFM35180.1"/>
    </source>
</evidence>
<sequence length="120" mass="13210">MKTKISYWISTSLLSLWMGLNAFFYITKPEAKALCVHFGFPDYFRIELAVAKVIGIAVLLFLKGSVKEWAYAGFTITIISGVIAHCCSGDGFPFSALLAAVILGVSYFSYHYPSRLPVNG</sequence>
<keyword evidence="7" id="KW-1185">Reference proteome</keyword>
<evidence type="ECO:0000256" key="3">
    <source>
        <dbReference type="ARBA" id="ARBA00022989"/>
    </source>
</evidence>
<name>A0A3E1P4Y5_9BACT</name>
<evidence type="ECO:0000256" key="2">
    <source>
        <dbReference type="ARBA" id="ARBA00022692"/>
    </source>
</evidence>
<dbReference type="Proteomes" id="UP000261174">
    <property type="component" value="Unassembled WGS sequence"/>
</dbReference>
<dbReference type="RefSeq" id="WP_116852662.1">
    <property type="nucleotide sequence ID" value="NZ_QTJV01000002.1"/>
</dbReference>
<organism evidence="6 7">
    <name type="scientific">Chitinophaga silvisoli</name>
    <dbReference type="NCBI Taxonomy" id="2291814"/>
    <lineage>
        <taxon>Bacteria</taxon>
        <taxon>Pseudomonadati</taxon>
        <taxon>Bacteroidota</taxon>
        <taxon>Chitinophagia</taxon>
        <taxon>Chitinophagales</taxon>
        <taxon>Chitinophagaceae</taxon>
        <taxon>Chitinophaga</taxon>
    </lineage>
</organism>
<accession>A0A3E1P4Y5</accession>
<dbReference type="GO" id="GO:0016020">
    <property type="term" value="C:membrane"/>
    <property type="evidence" value="ECO:0007669"/>
    <property type="project" value="UniProtKB-SubCell"/>
</dbReference>
<keyword evidence="4 5" id="KW-0472">Membrane</keyword>
<feature type="transmembrane region" description="Helical" evidence="5">
    <location>
        <begin position="46"/>
        <end position="62"/>
    </location>
</feature>
<feature type="transmembrane region" description="Helical" evidence="5">
    <location>
        <begin position="7"/>
        <end position="26"/>
    </location>
</feature>
<protein>
    <submittedName>
        <fullName evidence="6">DoxX family protein</fullName>
    </submittedName>
</protein>
<proteinExistence type="predicted"/>
<comment type="subcellular location">
    <subcellularLocation>
        <location evidence="1">Membrane</location>
        <topology evidence="1">Multi-pass membrane protein</topology>
    </subcellularLocation>
</comment>
<feature type="transmembrane region" description="Helical" evidence="5">
    <location>
        <begin position="91"/>
        <end position="110"/>
    </location>
</feature>
<dbReference type="AlphaFoldDB" id="A0A3E1P4Y5"/>
<dbReference type="EMBL" id="QTJV01000002">
    <property type="protein sequence ID" value="RFM35180.1"/>
    <property type="molecule type" value="Genomic_DNA"/>
</dbReference>
<comment type="caution">
    <text evidence="6">The sequence shown here is derived from an EMBL/GenBank/DDBJ whole genome shotgun (WGS) entry which is preliminary data.</text>
</comment>
<dbReference type="Pfam" id="PF13564">
    <property type="entry name" value="DoxX_2"/>
    <property type="match status" value="1"/>
</dbReference>
<dbReference type="OrthoDB" id="7960583at2"/>
<evidence type="ECO:0000256" key="4">
    <source>
        <dbReference type="ARBA" id="ARBA00023136"/>
    </source>
</evidence>
<gene>
    <name evidence="6" type="ORF">DXN04_07240</name>
</gene>